<dbReference type="PROSITE" id="PS50887">
    <property type="entry name" value="GGDEF"/>
    <property type="match status" value="1"/>
</dbReference>
<keyword evidence="2" id="KW-0548">Nucleotidyltransferase</keyword>
<feature type="domain" description="GGDEF" evidence="1">
    <location>
        <begin position="57"/>
        <end position="192"/>
    </location>
</feature>
<dbReference type="SUPFAM" id="SSF55073">
    <property type="entry name" value="Nucleotide cyclase"/>
    <property type="match status" value="1"/>
</dbReference>
<gene>
    <name evidence="2" type="ORF">ACFYM3_08180</name>
</gene>
<proteinExistence type="predicted"/>
<dbReference type="EC" id="2.7.7.65" evidence="2"/>
<dbReference type="CDD" id="cd01949">
    <property type="entry name" value="GGDEF"/>
    <property type="match status" value="1"/>
</dbReference>
<dbReference type="InterPro" id="IPR029787">
    <property type="entry name" value="Nucleotide_cyclase"/>
</dbReference>
<name>A0ABW6L7Y8_9ACTN</name>
<dbReference type="InterPro" id="IPR050469">
    <property type="entry name" value="Diguanylate_Cyclase"/>
</dbReference>
<protein>
    <submittedName>
        <fullName evidence="2">GGDEF domain-containing protein</fullName>
        <ecNumber evidence="2">2.7.7.65</ecNumber>
    </submittedName>
</protein>
<dbReference type="Gene3D" id="3.30.70.270">
    <property type="match status" value="1"/>
</dbReference>
<reference evidence="2 3" key="1">
    <citation type="submission" date="2024-10" db="EMBL/GenBank/DDBJ databases">
        <title>The Natural Products Discovery Center: Release of the First 8490 Sequenced Strains for Exploring Actinobacteria Biosynthetic Diversity.</title>
        <authorList>
            <person name="Kalkreuter E."/>
            <person name="Kautsar S.A."/>
            <person name="Yang D."/>
            <person name="Bader C.D."/>
            <person name="Teijaro C.N."/>
            <person name="Fluegel L."/>
            <person name="Davis C.M."/>
            <person name="Simpson J.R."/>
            <person name="Lauterbach L."/>
            <person name="Steele A.D."/>
            <person name="Gui C."/>
            <person name="Meng S."/>
            <person name="Li G."/>
            <person name="Viehrig K."/>
            <person name="Ye F."/>
            <person name="Su P."/>
            <person name="Kiefer A.F."/>
            <person name="Nichols A."/>
            <person name="Cepeda A.J."/>
            <person name="Yan W."/>
            <person name="Fan B."/>
            <person name="Jiang Y."/>
            <person name="Adhikari A."/>
            <person name="Zheng C.-J."/>
            <person name="Schuster L."/>
            <person name="Cowan T.M."/>
            <person name="Smanski M.J."/>
            <person name="Chevrette M.G."/>
            <person name="De Carvalho L.P.S."/>
            <person name="Shen B."/>
        </authorList>
    </citation>
    <scope>NUCLEOTIDE SEQUENCE [LARGE SCALE GENOMIC DNA]</scope>
    <source>
        <strain evidence="2 3">NPDC007066</strain>
    </source>
</reference>
<dbReference type="GO" id="GO:0052621">
    <property type="term" value="F:diguanylate cyclase activity"/>
    <property type="evidence" value="ECO:0007669"/>
    <property type="project" value="UniProtKB-EC"/>
</dbReference>
<keyword evidence="2" id="KW-0808">Transferase</keyword>
<evidence type="ECO:0000259" key="1">
    <source>
        <dbReference type="PROSITE" id="PS50887"/>
    </source>
</evidence>
<dbReference type="Proteomes" id="UP001601288">
    <property type="component" value="Unassembled WGS sequence"/>
</dbReference>
<dbReference type="InterPro" id="IPR043128">
    <property type="entry name" value="Rev_trsase/Diguanyl_cyclase"/>
</dbReference>
<dbReference type="EMBL" id="JBIAFP010000004">
    <property type="protein sequence ID" value="MFE9224598.1"/>
    <property type="molecule type" value="Genomic_DNA"/>
</dbReference>
<dbReference type="RefSeq" id="WP_388386393.1">
    <property type="nucleotide sequence ID" value="NZ_JBIAFP010000004.1"/>
</dbReference>
<sequence length="217" mass="23407">MSQTLAALAAALPLAAGWSVHSLRLRRRIETARRDPLTRLWTRDAFTERAQRRLTFRPGAVCLIDLNGFKQINDTHGHAAGDAVIRATGRRLHEWAVNNSAVVGRLGGDEFAVVAPVSSLDHLTRALNALTEELEQPVHAVGHALEVSASIGAVGFNPHTDAADLSELLRLADEQMYRAKRTGAPWLTALSLEKECATVNGRRAGRRGTANETGAAA</sequence>
<keyword evidence="3" id="KW-1185">Reference proteome</keyword>
<comment type="caution">
    <text evidence="2">The sequence shown here is derived from an EMBL/GenBank/DDBJ whole genome shotgun (WGS) entry which is preliminary data.</text>
</comment>
<organism evidence="2 3">
    <name type="scientific">Streptomyces massasporeus</name>
    <dbReference type="NCBI Taxonomy" id="67324"/>
    <lineage>
        <taxon>Bacteria</taxon>
        <taxon>Bacillati</taxon>
        <taxon>Actinomycetota</taxon>
        <taxon>Actinomycetes</taxon>
        <taxon>Kitasatosporales</taxon>
        <taxon>Streptomycetaceae</taxon>
        <taxon>Streptomyces</taxon>
    </lineage>
</organism>
<dbReference type="NCBIfam" id="TIGR00254">
    <property type="entry name" value="GGDEF"/>
    <property type="match status" value="1"/>
</dbReference>
<dbReference type="PANTHER" id="PTHR45138:SF9">
    <property type="entry name" value="DIGUANYLATE CYCLASE DGCM-RELATED"/>
    <property type="match status" value="1"/>
</dbReference>
<dbReference type="InterPro" id="IPR000160">
    <property type="entry name" value="GGDEF_dom"/>
</dbReference>
<dbReference type="Pfam" id="PF00990">
    <property type="entry name" value="GGDEF"/>
    <property type="match status" value="1"/>
</dbReference>
<dbReference type="PANTHER" id="PTHR45138">
    <property type="entry name" value="REGULATORY COMPONENTS OF SENSORY TRANSDUCTION SYSTEM"/>
    <property type="match status" value="1"/>
</dbReference>
<dbReference type="SMART" id="SM00267">
    <property type="entry name" value="GGDEF"/>
    <property type="match status" value="1"/>
</dbReference>
<evidence type="ECO:0000313" key="3">
    <source>
        <dbReference type="Proteomes" id="UP001601288"/>
    </source>
</evidence>
<evidence type="ECO:0000313" key="2">
    <source>
        <dbReference type="EMBL" id="MFE9224598.1"/>
    </source>
</evidence>
<accession>A0ABW6L7Y8</accession>